<dbReference type="eggNOG" id="COG1337">
    <property type="taxonomic scope" value="Bacteria"/>
</dbReference>
<dbReference type="STRING" id="880072.Desac_2797"/>
<dbReference type="EMBL" id="CP002629">
    <property type="protein sequence ID" value="AEB10604.1"/>
    <property type="molecule type" value="Genomic_DNA"/>
</dbReference>
<reference evidence="1 2" key="1">
    <citation type="journal article" date="2011" name="Stand. Genomic Sci.">
        <title>Complete genome sequence of the acetate-degrading sulfate reducer Desulfobacca acetoxidans type strain (ASRB2).</title>
        <authorList>
            <person name="Goker M."/>
            <person name="Teshima H."/>
            <person name="Lapidus A."/>
            <person name="Nolan M."/>
            <person name="Lucas S."/>
            <person name="Hammon N."/>
            <person name="Deshpande S."/>
            <person name="Cheng J.F."/>
            <person name="Tapia R."/>
            <person name="Han C."/>
            <person name="Goodwin L."/>
            <person name="Pitluck S."/>
            <person name="Huntemann M."/>
            <person name="Liolios K."/>
            <person name="Ivanova N."/>
            <person name="Pagani I."/>
            <person name="Mavromatis K."/>
            <person name="Ovchinikova G."/>
            <person name="Pati A."/>
            <person name="Chen A."/>
            <person name="Palaniappan K."/>
            <person name="Land M."/>
            <person name="Hauser L."/>
            <person name="Brambilla E.M."/>
            <person name="Rohde M."/>
            <person name="Spring S."/>
            <person name="Detter J.C."/>
            <person name="Woyke T."/>
            <person name="Bristow J."/>
            <person name="Eisen J.A."/>
            <person name="Markowitz V."/>
            <person name="Hugenholtz P."/>
            <person name="Kyrpides N.C."/>
            <person name="Klenk H.P."/>
        </authorList>
    </citation>
    <scope>NUCLEOTIDE SEQUENCE [LARGE SCALE GENOMIC DNA]</scope>
    <source>
        <strain evidence="2">ATCC 700848 / DSM 11109 / ASRB2</strain>
    </source>
</reference>
<protein>
    <submittedName>
        <fullName evidence="1">CRISPR-associated RAMP Csx10 family protein</fullName>
    </submittedName>
</protein>
<dbReference type="AlphaFoldDB" id="F2NE36"/>
<gene>
    <name evidence="1" type="ordered locus">Desac_2797</name>
</gene>
<dbReference type="RefSeq" id="WP_013707713.1">
    <property type="nucleotide sequence ID" value="NC_015388.1"/>
</dbReference>
<dbReference type="KEGG" id="dao:Desac_2797"/>
<evidence type="ECO:0000313" key="1">
    <source>
        <dbReference type="EMBL" id="AEB10604.1"/>
    </source>
</evidence>
<proteinExistence type="predicted"/>
<dbReference type="OrthoDB" id="482771at2"/>
<accession>F2NE36</accession>
<reference evidence="2" key="2">
    <citation type="submission" date="2011-03" db="EMBL/GenBank/DDBJ databases">
        <title>The complete genome of Desulfobacca acetoxidans DSM 11109.</title>
        <authorList>
            <consortium name="US DOE Joint Genome Institute (JGI-PGF)"/>
            <person name="Lucas S."/>
            <person name="Copeland A."/>
            <person name="Lapidus A."/>
            <person name="Bruce D."/>
            <person name="Goodwin L."/>
            <person name="Pitluck S."/>
            <person name="Peters L."/>
            <person name="Kyrpides N."/>
            <person name="Mavromatis K."/>
            <person name="Ivanova N."/>
            <person name="Ovchinnikova G."/>
            <person name="Teshima H."/>
            <person name="Detter J.C."/>
            <person name="Han C."/>
            <person name="Land M."/>
            <person name="Hauser L."/>
            <person name="Markowitz V."/>
            <person name="Cheng J.-F."/>
            <person name="Hugenholtz P."/>
            <person name="Woyke T."/>
            <person name="Wu D."/>
            <person name="Spring S."/>
            <person name="Schueler E."/>
            <person name="Brambilla E."/>
            <person name="Klenk H.-P."/>
            <person name="Eisen J.A."/>
        </authorList>
    </citation>
    <scope>NUCLEOTIDE SEQUENCE [LARGE SCALE GENOMIC DNA]</scope>
    <source>
        <strain evidence="2">ATCC 700848 / DSM 11109 / ASRB2</strain>
    </source>
</reference>
<sequence>MTWKLTVKLLSPVCLVQNRGVGNTLPTLDYIPGSTVRGLLAQLYLEQPGCSADANFRDLFINEVVSYPNLYPEGAQVIPFSALTCKYHPGFGTMNDIHGAVDGVLPWLRHQFNSQVPLEELAKVCQWEGCGAPLDRLNGYYLVAGGSERQVTVKKRLLARTAILETLEVAKSGDLYSLEVLQEGQEFLGDLAAPSDKVQQLLALLATQSRGWLGTARSRGLGEVELSLAEEEDTASYTVGQRLAGFNAGLHQDGRLRCFNLTLLSDAIVLDELLGYRCQPLIEDLKLAVGVTGKSVLDEFRLFTAWSGVQRLSGWQAAWKLPKPEEQAIRRGSVFVFGLNRIDQALDSQQISEVVKILADLERNGLGERPAEGFGRLRVCHEFHWENPFK</sequence>
<name>F2NE36_DESAR</name>
<organism evidence="1 2">
    <name type="scientific">Desulfobacca acetoxidans (strain ATCC 700848 / DSM 11109 / ASRB2)</name>
    <dbReference type="NCBI Taxonomy" id="880072"/>
    <lineage>
        <taxon>Bacteria</taxon>
        <taxon>Pseudomonadati</taxon>
        <taxon>Thermodesulfobacteriota</taxon>
        <taxon>Desulfobaccia</taxon>
        <taxon>Desulfobaccales</taxon>
        <taxon>Desulfobaccaceae</taxon>
        <taxon>Desulfobacca</taxon>
    </lineage>
</organism>
<dbReference type="HOGENOM" id="CLU_679177_0_0_7"/>
<keyword evidence="2" id="KW-1185">Reference proteome</keyword>
<dbReference type="Proteomes" id="UP000000483">
    <property type="component" value="Chromosome"/>
</dbReference>
<evidence type="ECO:0000313" key="2">
    <source>
        <dbReference type="Proteomes" id="UP000000483"/>
    </source>
</evidence>
<dbReference type="GO" id="GO:0051607">
    <property type="term" value="P:defense response to virus"/>
    <property type="evidence" value="ECO:0007669"/>
    <property type="project" value="UniProtKB-KW"/>
</dbReference>